<dbReference type="Gene3D" id="1.20.1270.10">
    <property type="match status" value="1"/>
</dbReference>
<accession>A0A8T0U6W4</accession>
<sequence>MNASECVARGCALQCAILSPTFKVREFQVNDGFPFSIALSWKPDAQNNETQQTIVFPKGNAIPSTKAMTFYRANTFAVDIVNVDTNDAQIEPKISTYTVGPFQSSNGEKAKLKLKVRLNIHGIVSVESATMLEEEEVEVPVSATNEAQKEATKMDTDETPNDPASGTDVNMQESKSATDTAEGAENGAPTSEEKSVSMDTDAKVEPSKKKVKKTNIPISELVYGALGAAELNKAVEKEYEMALQDRVMEETKEKKNAVEAYVYDMRNKLYDKYGDFVTPEDKEGLISKL</sequence>
<protein>
    <submittedName>
        <fullName evidence="4">Uncharacterized protein</fullName>
    </submittedName>
</protein>
<dbReference type="EMBL" id="CM029042">
    <property type="protein sequence ID" value="KAG2616783.1"/>
    <property type="molecule type" value="Genomic_DNA"/>
</dbReference>
<dbReference type="InterPro" id="IPR029047">
    <property type="entry name" value="HSP70_peptide-bd_sf"/>
</dbReference>
<evidence type="ECO:0000256" key="3">
    <source>
        <dbReference type="SAM" id="MobiDB-lite"/>
    </source>
</evidence>
<feature type="compositionally biased region" description="Basic and acidic residues" evidence="3">
    <location>
        <begin position="191"/>
        <end position="208"/>
    </location>
</feature>
<name>A0A8T0U6W4_PANVG</name>
<dbReference type="InterPro" id="IPR013126">
    <property type="entry name" value="Hsp_70_fam"/>
</dbReference>
<dbReference type="Gene3D" id="2.60.34.10">
    <property type="entry name" value="Substrate Binding Domain Of DNAk, Chain A, domain 1"/>
    <property type="match status" value="1"/>
</dbReference>
<evidence type="ECO:0000256" key="1">
    <source>
        <dbReference type="ARBA" id="ARBA00022741"/>
    </source>
</evidence>
<dbReference type="FunFam" id="2.60.34.10:FF:000018">
    <property type="entry name" value="Heat shock 70 kDa protein 4L"/>
    <property type="match status" value="1"/>
</dbReference>
<dbReference type="PANTHER" id="PTHR45639:SF4">
    <property type="entry name" value="HSC70CB, ISOFORM G"/>
    <property type="match status" value="1"/>
</dbReference>
<feature type="compositionally biased region" description="Polar residues" evidence="3">
    <location>
        <begin position="162"/>
        <end position="179"/>
    </location>
</feature>
<dbReference type="GO" id="GO:0005634">
    <property type="term" value="C:nucleus"/>
    <property type="evidence" value="ECO:0007669"/>
    <property type="project" value="TreeGrafter"/>
</dbReference>
<keyword evidence="5" id="KW-1185">Reference proteome</keyword>
<gene>
    <name evidence="4" type="ORF">PVAP13_3NG176708</name>
</gene>
<proteinExistence type="predicted"/>
<evidence type="ECO:0000313" key="4">
    <source>
        <dbReference type="EMBL" id="KAG2616783.1"/>
    </source>
</evidence>
<feature type="region of interest" description="Disordered" evidence="3">
    <location>
        <begin position="137"/>
        <end position="210"/>
    </location>
</feature>
<dbReference type="InterPro" id="IPR029048">
    <property type="entry name" value="HSP70_C_sf"/>
</dbReference>
<keyword evidence="2" id="KW-0067">ATP-binding</keyword>
<dbReference type="Proteomes" id="UP000823388">
    <property type="component" value="Chromosome 3N"/>
</dbReference>
<dbReference type="GO" id="GO:0140662">
    <property type="term" value="F:ATP-dependent protein folding chaperone"/>
    <property type="evidence" value="ECO:0007669"/>
    <property type="project" value="InterPro"/>
</dbReference>
<dbReference type="SUPFAM" id="SSF100920">
    <property type="entry name" value="Heat shock protein 70kD (HSP70), peptide-binding domain"/>
    <property type="match status" value="1"/>
</dbReference>
<feature type="compositionally biased region" description="Basic and acidic residues" evidence="3">
    <location>
        <begin position="147"/>
        <end position="156"/>
    </location>
</feature>
<reference evidence="4" key="1">
    <citation type="submission" date="2020-05" db="EMBL/GenBank/DDBJ databases">
        <title>WGS assembly of Panicum virgatum.</title>
        <authorList>
            <person name="Lovell J.T."/>
            <person name="Jenkins J."/>
            <person name="Shu S."/>
            <person name="Juenger T.E."/>
            <person name="Schmutz J."/>
        </authorList>
    </citation>
    <scope>NUCLEOTIDE SEQUENCE</scope>
    <source>
        <strain evidence="4">AP13</strain>
    </source>
</reference>
<dbReference type="PANTHER" id="PTHR45639">
    <property type="entry name" value="HSC70CB, ISOFORM G-RELATED"/>
    <property type="match status" value="1"/>
</dbReference>
<comment type="caution">
    <text evidence="4">The sequence shown here is derived from an EMBL/GenBank/DDBJ whole genome shotgun (WGS) entry which is preliminary data.</text>
</comment>
<organism evidence="4 5">
    <name type="scientific">Panicum virgatum</name>
    <name type="common">Blackwell switchgrass</name>
    <dbReference type="NCBI Taxonomy" id="38727"/>
    <lineage>
        <taxon>Eukaryota</taxon>
        <taxon>Viridiplantae</taxon>
        <taxon>Streptophyta</taxon>
        <taxon>Embryophyta</taxon>
        <taxon>Tracheophyta</taxon>
        <taxon>Spermatophyta</taxon>
        <taxon>Magnoliopsida</taxon>
        <taxon>Liliopsida</taxon>
        <taxon>Poales</taxon>
        <taxon>Poaceae</taxon>
        <taxon>PACMAD clade</taxon>
        <taxon>Panicoideae</taxon>
        <taxon>Panicodae</taxon>
        <taxon>Paniceae</taxon>
        <taxon>Panicinae</taxon>
        <taxon>Panicum</taxon>
        <taxon>Panicum sect. Hiantes</taxon>
    </lineage>
</organism>
<evidence type="ECO:0000256" key="2">
    <source>
        <dbReference type="ARBA" id="ARBA00022840"/>
    </source>
</evidence>
<keyword evidence="1" id="KW-0547">Nucleotide-binding</keyword>
<dbReference type="SUPFAM" id="SSF100934">
    <property type="entry name" value="Heat shock protein 70kD (HSP70), C-terminal subdomain"/>
    <property type="match status" value="1"/>
</dbReference>
<evidence type="ECO:0000313" key="5">
    <source>
        <dbReference type="Proteomes" id="UP000823388"/>
    </source>
</evidence>
<dbReference type="AlphaFoldDB" id="A0A8T0U6W4"/>
<dbReference type="Pfam" id="PF00012">
    <property type="entry name" value="HSP70"/>
    <property type="match status" value="1"/>
</dbReference>
<dbReference type="GO" id="GO:0005524">
    <property type="term" value="F:ATP binding"/>
    <property type="evidence" value="ECO:0007669"/>
    <property type="project" value="UniProtKB-KW"/>
</dbReference>
<dbReference type="GO" id="GO:0005829">
    <property type="term" value="C:cytosol"/>
    <property type="evidence" value="ECO:0007669"/>
    <property type="project" value="TreeGrafter"/>
</dbReference>